<dbReference type="Pfam" id="PF19279">
    <property type="entry name" value="YegS_C"/>
    <property type="match status" value="1"/>
</dbReference>
<evidence type="ECO:0000256" key="1">
    <source>
        <dbReference type="ARBA" id="ARBA00022679"/>
    </source>
</evidence>
<dbReference type="InterPro" id="IPR016064">
    <property type="entry name" value="NAD/diacylglycerol_kinase_sf"/>
</dbReference>
<dbReference type="PANTHER" id="PTHR12358:SF54">
    <property type="entry name" value="SPHINGOSINE KINASE RELATED PROTEIN"/>
    <property type="match status" value="1"/>
</dbReference>
<sequence length="420" mass="46269">MLCNIRPTFSICKFLTSLLIMLYAASLYAGEEIIFIVNPTSGGGTCGRIWDSMESDIKKQVEQDGKTFKVFRTGIQGEKFIKSLKSGRMIGLPTIFIDAGDLVFSLMSTGEIELNKGHMTTIVSVGGDGTFSQIASTLHGKNRVDKIDYTLAVLPFGLGNSLAQGLNIPIEKTDAARERAVDIAINGQATLVGCFEVTSAKEACCSFVGLSFGVSCKIGTLQNEPPVILRPVFRRVSGKTQYNIAAVLAVINPPKTKVTVSMFQKRGDVTNQSDERIEIECQNYKFLLTNHVDEQCREEILHMRKLTFGVATVAPYFGGGFKIHPNAKVQGDKAYMSFIDDMNMFRKIRHFKHFKNGDHTKDSHAYSKTIELNAEVMLAIEAHGDSVIPFQIDGGENVGILPITIEWLPKSYKIKTMEGA</sequence>
<accession>A0AA90NN13</accession>
<dbReference type="InterPro" id="IPR017438">
    <property type="entry name" value="ATP-NAD_kinase_N"/>
</dbReference>
<dbReference type="PANTHER" id="PTHR12358">
    <property type="entry name" value="SPHINGOSINE KINASE"/>
    <property type="match status" value="1"/>
</dbReference>
<organism evidence="6 7">
    <name type="scientific">Candidatus Endonucleibacter bathymodioli</name>
    <dbReference type="NCBI Taxonomy" id="539814"/>
    <lineage>
        <taxon>Bacteria</taxon>
        <taxon>Pseudomonadati</taxon>
        <taxon>Pseudomonadota</taxon>
        <taxon>Gammaproteobacteria</taxon>
        <taxon>Oceanospirillales</taxon>
        <taxon>Endozoicomonadaceae</taxon>
        <taxon>Candidatus Endonucleibacter</taxon>
    </lineage>
</organism>
<comment type="caution">
    <text evidence="6">The sequence shown here is derived from an EMBL/GenBank/DDBJ whole genome shotgun (WGS) entry which is preliminary data.</text>
</comment>
<evidence type="ECO:0000313" key="7">
    <source>
        <dbReference type="Proteomes" id="UP001178148"/>
    </source>
</evidence>
<gene>
    <name evidence="6" type="ORF">QS748_10705</name>
</gene>
<keyword evidence="4" id="KW-0067">ATP-binding</keyword>
<keyword evidence="1" id="KW-0808">Transferase</keyword>
<dbReference type="Gene3D" id="2.60.200.40">
    <property type="match status" value="1"/>
</dbReference>
<name>A0AA90NN13_9GAMM</name>
<dbReference type="SUPFAM" id="SSF111331">
    <property type="entry name" value="NAD kinase/diacylglycerol kinase-like"/>
    <property type="match status" value="1"/>
</dbReference>
<dbReference type="EMBL" id="JASXSV010000017">
    <property type="protein sequence ID" value="MDP0589622.1"/>
    <property type="molecule type" value="Genomic_DNA"/>
</dbReference>
<reference evidence="6 7" key="1">
    <citation type="journal article" date="2023" name="bioRxiv">
        <title>An intranuclear bacterial parasite of deep-sea mussels expresses apoptosis inhibitors acquired from its host.</title>
        <authorList>
            <person name="Gonzalez Porras M.A."/>
            <person name="Assie A."/>
            <person name="Tietjen M."/>
            <person name="Violette M."/>
            <person name="Kleiner M."/>
            <person name="Gruber-Vodicka H."/>
            <person name="Dubilier N."/>
            <person name="Leisch N."/>
        </authorList>
    </citation>
    <scope>NUCLEOTIDE SEQUENCE [LARGE SCALE GENOMIC DNA]</scope>
    <source>
        <strain evidence="6">IAP13</strain>
    </source>
</reference>
<proteinExistence type="predicted"/>
<keyword evidence="3 6" id="KW-0418">Kinase</keyword>
<keyword evidence="7" id="KW-1185">Reference proteome</keyword>
<keyword evidence="2" id="KW-0547">Nucleotide-binding</keyword>
<dbReference type="GO" id="GO:0005524">
    <property type="term" value="F:ATP binding"/>
    <property type="evidence" value="ECO:0007669"/>
    <property type="project" value="UniProtKB-KW"/>
</dbReference>
<protein>
    <submittedName>
        <fullName evidence="6">Diacylglycerol kinase family protein</fullName>
    </submittedName>
</protein>
<evidence type="ECO:0000256" key="4">
    <source>
        <dbReference type="ARBA" id="ARBA00022840"/>
    </source>
</evidence>
<dbReference type="InterPro" id="IPR001206">
    <property type="entry name" value="Diacylglycerol_kinase_cat_dom"/>
</dbReference>
<feature type="domain" description="DAGKc" evidence="5">
    <location>
        <begin position="98"/>
        <end position="199"/>
    </location>
</feature>
<evidence type="ECO:0000256" key="3">
    <source>
        <dbReference type="ARBA" id="ARBA00022777"/>
    </source>
</evidence>
<dbReference type="Gene3D" id="3.40.50.10330">
    <property type="entry name" value="Probable inorganic polyphosphate/atp-NAD kinase, domain 1"/>
    <property type="match status" value="1"/>
</dbReference>
<evidence type="ECO:0000259" key="5">
    <source>
        <dbReference type="PROSITE" id="PS50146"/>
    </source>
</evidence>
<dbReference type="Proteomes" id="UP001178148">
    <property type="component" value="Unassembled WGS sequence"/>
</dbReference>
<dbReference type="InterPro" id="IPR050187">
    <property type="entry name" value="Lipid_Phosphate_FormReg"/>
</dbReference>
<evidence type="ECO:0000256" key="2">
    <source>
        <dbReference type="ARBA" id="ARBA00022741"/>
    </source>
</evidence>
<evidence type="ECO:0000313" key="6">
    <source>
        <dbReference type="EMBL" id="MDP0589622.1"/>
    </source>
</evidence>
<dbReference type="PROSITE" id="PS50146">
    <property type="entry name" value="DAGK"/>
    <property type="match status" value="1"/>
</dbReference>
<dbReference type="Pfam" id="PF00781">
    <property type="entry name" value="DAGK_cat"/>
    <property type="match status" value="1"/>
</dbReference>
<dbReference type="AlphaFoldDB" id="A0AA90NN13"/>
<dbReference type="InterPro" id="IPR045540">
    <property type="entry name" value="YegS/DAGK_C"/>
</dbReference>
<dbReference type="GO" id="GO:0016301">
    <property type="term" value="F:kinase activity"/>
    <property type="evidence" value="ECO:0007669"/>
    <property type="project" value="UniProtKB-KW"/>
</dbReference>